<keyword evidence="3" id="KW-1185">Reference proteome</keyword>
<organism evidence="2">
    <name type="scientific">Mytilinidion resinicola</name>
    <dbReference type="NCBI Taxonomy" id="574789"/>
    <lineage>
        <taxon>Eukaryota</taxon>
        <taxon>Fungi</taxon>
        <taxon>Dikarya</taxon>
        <taxon>Ascomycota</taxon>
        <taxon>Pezizomycotina</taxon>
        <taxon>Dothideomycetes</taxon>
        <taxon>Pleosporomycetidae</taxon>
        <taxon>Mytilinidiales</taxon>
        <taxon>Mytilinidiaceae</taxon>
        <taxon>Mytilinidion</taxon>
    </lineage>
</organism>
<name>A0A6A6YHY7_9PEZI</name>
<feature type="domain" description="Heterokaryon incompatibility" evidence="1">
    <location>
        <begin position="71"/>
        <end position="201"/>
    </location>
</feature>
<proteinExistence type="predicted"/>
<feature type="non-terminal residue" evidence="2">
    <location>
        <position position="207"/>
    </location>
</feature>
<accession>A0A6A6YHY7</accession>
<dbReference type="PANTHER" id="PTHR24148">
    <property type="entry name" value="ANKYRIN REPEAT DOMAIN-CONTAINING PROTEIN 39 HOMOLOG-RELATED"/>
    <property type="match status" value="1"/>
</dbReference>
<reference evidence="2 4" key="1">
    <citation type="journal article" date="2020" name="Stud. Mycol.">
        <title>101 Dothideomycetes genomes: a test case for predicting lifestyles and emergence of pathogens.</title>
        <authorList>
            <person name="Haridas S."/>
            <person name="Albert R."/>
            <person name="Binder M."/>
            <person name="Bloem J."/>
            <person name="Labutti K."/>
            <person name="Salamov A."/>
            <person name="Andreopoulos B."/>
            <person name="Baker S."/>
            <person name="Barry K."/>
            <person name="Bills G."/>
            <person name="Bluhm B."/>
            <person name="Cannon C."/>
            <person name="Castanera R."/>
            <person name="Culley D."/>
            <person name="Daum C."/>
            <person name="Ezra D."/>
            <person name="Gonzalez J."/>
            <person name="Henrissat B."/>
            <person name="Kuo A."/>
            <person name="Liang C."/>
            <person name="Lipzen A."/>
            <person name="Lutzoni F."/>
            <person name="Magnuson J."/>
            <person name="Mondo S."/>
            <person name="Nolan M."/>
            <person name="Ohm R."/>
            <person name="Pangilinan J."/>
            <person name="Park H.-J."/>
            <person name="Ramirez L."/>
            <person name="Alfaro M."/>
            <person name="Sun H."/>
            <person name="Tritt A."/>
            <person name="Yoshinaga Y."/>
            <person name="Zwiers L.-H."/>
            <person name="Turgeon B."/>
            <person name="Goodwin S."/>
            <person name="Spatafora J."/>
            <person name="Crous P."/>
            <person name="Grigoriev I."/>
        </authorList>
    </citation>
    <scope>NUCLEOTIDE SEQUENCE</scope>
    <source>
        <strain evidence="2 4">CBS 304.34</strain>
    </source>
</reference>
<gene>
    <name evidence="2 4" type="ORF">BDZ99DRAFT_445314</name>
</gene>
<reference evidence="4" key="2">
    <citation type="submission" date="2020-04" db="EMBL/GenBank/DDBJ databases">
        <authorList>
            <consortium name="NCBI Genome Project"/>
        </authorList>
    </citation>
    <scope>NUCLEOTIDE SEQUENCE</scope>
    <source>
        <strain evidence="4">CBS 304.34</strain>
    </source>
</reference>
<dbReference type="Proteomes" id="UP000504636">
    <property type="component" value="Unplaced"/>
</dbReference>
<protein>
    <recommendedName>
        <fullName evidence="1">Heterokaryon incompatibility domain-containing protein</fullName>
    </recommendedName>
</protein>
<evidence type="ECO:0000259" key="1">
    <source>
        <dbReference type="Pfam" id="PF06985"/>
    </source>
</evidence>
<evidence type="ECO:0000313" key="4">
    <source>
        <dbReference type="RefSeq" id="XP_033575107.1"/>
    </source>
</evidence>
<dbReference type="PANTHER" id="PTHR24148:SF64">
    <property type="entry name" value="HETEROKARYON INCOMPATIBILITY DOMAIN-CONTAINING PROTEIN"/>
    <property type="match status" value="1"/>
</dbReference>
<evidence type="ECO:0000313" key="3">
    <source>
        <dbReference type="Proteomes" id="UP000504636"/>
    </source>
</evidence>
<evidence type="ECO:0000313" key="2">
    <source>
        <dbReference type="EMBL" id="KAF2808143.1"/>
    </source>
</evidence>
<reference evidence="4" key="3">
    <citation type="submission" date="2025-04" db="UniProtKB">
        <authorList>
            <consortium name="RefSeq"/>
        </authorList>
    </citation>
    <scope>IDENTIFICATION</scope>
    <source>
        <strain evidence="4">CBS 304.34</strain>
    </source>
</reference>
<sequence>MVLSLAYLLFENTVGLKIHEWQQARKPRRQPRYEPLLLEHEIRLLIIEPGKGEEKISCELRHVCLTDGPQFEALSYVWGDSREQRDIICGGSEVDIGINLFEALEGLRLPDRERVLWIDALGINQADIKERTHQVLQIGDVYSTAQRVLIWLGKETDANRGAFKMILSESSTLLISGQIRTEPIAELLRHSWFRRIWVTQELASARS</sequence>
<dbReference type="EMBL" id="MU003703">
    <property type="protein sequence ID" value="KAF2808143.1"/>
    <property type="molecule type" value="Genomic_DNA"/>
</dbReference>
<dbReference type="RefSeq" id="XP_033575107.1">
    <property type="nucleotide sequence ID" value="XM_033717925.1"/>
</dbReference>
<dbReference type="InterPro" id="IPR010730">
    <property type="entry name" value="HET"/>
</dbReference>
<dbReference type="InterPro" id="IPR052895">
    <property type="entry name" value="HetReg/Transcr_Mod"/>
</dbReference>
<dbReference type="OrthoDB" id="194358at2759"/>
<dbReference type="GeneID" id="54458818"/>
<dbReference type="AlphaFoldDB" id="A0A6A6YHY7"/>
<dbReference type="Pfam" id="PF06985">
    <property type="entry name" value="HET"/>
    <property type="match status" value="1"/>
</dbReference>